<feature type="transmembrane region" description="Helical" evidence="8">
    <location>
        <begin position="186"/>
        <end position="208"/>
    </location>
</feature>
<dbReference type="PROSITE" id="PS50112">
    <property type="entry name" value="PAS"/>
    <property type="match status" value="1"/>
</dbReference>
<feature type="transmembrane region" description="Helical" evidence="8">
    <location>
        <begin position="346"/>
        <end position="368"/>
    </location>
</feature>
<dbReference type="Pfam" id="PF19040">
    <property type="entry name" value="SGNH"/>
    <property type="match status" value="1"/>
</dbReference>
<feature type="transmembrane region" description="Helical" evidence="8">
    <location>
        <begin position="162"/>
        <end position="180"/>
    </location>
</feature>
<feature type="domain" description="PAS" evidence="9">
    <location>
        <begin position="650"/>
        <end position="702"/>
    </location>
</feature>
<dbReference type="SUPFAM" id="SSF55785">
    <property type="entry name" value="PYP-like sensor domain (PAS domain)"/>
    <property type="match status" value="1"/>
</dbReference>
<dbReference type="Proteomes" id="UP000199032">
    <property type="component" value="Unassembled WGS sequence"/>
</dbReference>
<evidence type="ECO:0000313" key="10">
    <source>
        <dbReference type="EMBL" id="CUS36001.1"/>
    </source>
</evidence>
<dbReference type="InterPro" id="IPR036514">
    <property type="entry name" value="SGNH_hydro_sf"/>
</dbReference>
<dbReference type="RefSeq" id="WP_141654318.1">
    <property type="nucleotide sequence ID" value="NZ_CZQA01000008.1"/>
</dbReference>
<dbReference type="STRING" id="1742972.COMA1_20587"/>
<feature type="transmembrane region" description="Helical" evidence="8">
    <location>
        <begin position="12"/>
        <end position="35"/>
    </location>
</feature>
<dbReference type="PANTHER" id="PTHR23028">
    <property type="entry name" value="ACETYLTRANSFERASE"/>
    <property type="match status" value="1"/>
</dbReference>
<dbReference type="GO" id="GO:0006355">
    <property type="term" value="P:regulation of DNA-templated transcription"/>
    <property type="evidence" value="ECO:0007669"/>
    <property type="project" value="InterPro"/>
</dbReference>
<comment type="subcellular location">
    <subcellularLocation>
        <location evidence="1">Cell membrane</location>
        <topology evidence="1">Multi-pass membrane protein</topology>
    </subcellularLocation>
</comment>
<dbReference type="InterPro" id="IPR050879">
    <property type="entry name" value="Acyltransferase_3"/>
</dbReference>
<feature type="transmembrane region" description="Helical" evidence="8">
    <location>
        <begin position="220"/>
        <end position="241"/>
    </location>
</feature>
<feature type="transmembrane region" description="Helical" evidence="8">
    <location>
        <begin position="313"/>
        <end position="332"/>
    </location>
</feature>
<evidence type="ECO:0000256" key="6">
    <source>
        <dbReference type="ARBA" id="ARBA00023136"/>
    </source>
</evidence>
<evidence type="ECO:0000313" key="11">
    <source>
        <dbReference type="Proteomes" id="UP000199032"/>
    </source>
</evidence>
<evidence type="ECO:0000256" key="3">
    <source>
        <dbReference type="ARBA" id="ARBA00022679"/>
    </source>
</evidence>
<feature type="transmembrane region" description="Helical" evidence="8">
    <location>
        <begin position="74"/>
        <end position="93"/>
    </location>
</feature>
<evidence type="ECO:0000256" key="7">
    <source>
        <dbReference type="ARBA" id="ARBA00023315"/>
    </source>
</evidence>
<dbReference type="SUPFAM" id="SSF52266">
    <property type="entry name" value="SGNH hydrolase"/>
    <property type="match status" value="1"/>
</dbReference>
<keyword evidence="2" id="KW-1003">Cell membrane</keyword>
<keyword evidence="6 8" id="KW-0472">Membrane</keyword>
<sequence length="783" mass="87445">MRYRPEIDGLRAIAVLPVILFHAGVQLCSGGFIGVDVFFVISGYLITTIILAELEAGQFSLLKFYERRARRILPALYLVMAVCLPFACLWLMPSDAIEFANSAIAVLVFASNIFFWQHSNYFDAGTELKPLLHTWSLGVEEQFYVLFPLVLMFAWRMGRRRIVKLVAVVALLSFAVAVYLSSAKPVAAFFLLPTRAWELAVGSLIAFYLETNERDRIPLVLKQVLSLIGFGLIVVGVLTLSKETPFPGVYALIPTVGAGLIIVFALPDTFVGRLLMSKVLVGVGLVSYSAYLWHQPLLAFARHRSLTEPDEVVVAGLVALAFGLAYVTWRYVETPFRRGALISKQLLWRVSLASAVVLVVSTVGLQLATVEGKTKLATDMEAQWRIYTCFFEVDQPYTTLLQNHCDGASEASSVQTHDGTSRPSNRFVLYGDSLAAQLYPGLVRVLGEDRIIQLTGGSCWAVRVTEGRCADFYDWFVNDYVPNHKLDPIIVSSNWLRLYEKIGNEEFRLQLAELFEKLKDHRVIIYSQVARLSADVQRYTYKLEMFEQGIPKTLKLGTDDLDAVNAALSEESEKFGFEFIDISQLFCDRSQCDVVKDGVVYFGDRLHLTTPGSVLVAQLTHGMLTREHTAPPSRGWDTAGDASTVGNEALMVRNLDGTIRYWSPEAKALYGWEPHDVLGTTSHRLLKTVFPVSLDVIQEELRAKGRWVGQLIHVRRDGSQVTVRSQWSLTRSPTSQDQPATVIEVNDPLVAPSSESFEREVELLSLLRQPRCSSSSSQCQQVS</sequence>
<dbReference type="NCBIfam" id="TIGR00229">
    <property type="entry name" value="sensory_box"/>
    <property type="match status" value="1"/>
</dbReference>
<feature type="transmembrane region" description="Helical" evidence="8">
    <location>
        <begin position="41"/>
        <end position="62"/>
    </location>
</feature>
<proteinExistence type="predicted"/>
<evidence type="ECO:0000259" key="9">
    <source>
        <dbReference type="PROSITE" id="PS50112"/>
    </source>
</evidence>
<dbReference type="InterPro" id="IPR035965">
    <property type="entry name" value="PAS-like_dom_sf"/>
</dbReference>
<accession>A0A0S4LED8</accession>
<evidence type="ECO:0000256" key="4">
    <source>
        <dbReference type="ARBA" id="ARBA00022692"/>
    </source>
</evidence>
<dbReference type="GO" id="GO:0016788">
    <property type="term" value="F:hydrolase activity, acting on ester bonds"/>
    <property type="evidence" value="ECO:0007669"/>
    <property type="project" value="UniProtKB-ARBA"/>
</dbReference>
<dbReference type="Pfam" id="PF01757">
    <property type="entry name" value="Acyl_transf_3"/>
    <property type="match status" value="1"/>
</dbReference>
<keyword evidence="11" id="KW-1185">Reference proteome</keyword>
<name>A0A0S4LED8_9BACT</name>
<feature type="transmembrane region" description="Helical" evidence="8">
    <location>
        <begin position="99"/>
        <end position="116"/>
    </location>
</feature>
<protein>
    <submittedName>
        <fullName evidence="10">Acyltransferase 3</fullName>
    </submittedName>
</protein>
<keyword evidence="5 8" id="KW-1133">Transmembrane helix</keyword>
<evidence type="ECO:0000256" key="5">
    <source>
        <dbReference type="ARBA" id="ARBA00022989"/>
    </source>
</evidence>
<keyword evidence="4 8" id="KW-0812">Transmembrane</keyword>
<evidence type="ECO:0000256" key="2">
    <source>
        <dbReference type="ARBA" id="ARBA00022475"/>
    </source>
</evidence>
<dbReference type="InterPro" id="IPR013767">
    <property type="entry name" value="PAS_fold"/>
</dbReference>
<evidence type="ECO:0000256" key="8">
    <source>
        <dbReference type="SAM" id="Phobius"/>
    </source>
</evidence>
<keyword evidence="3 10" id="KW-0808">Transferase</keyword>
<dbReference type="GO" id="GO:0009103">
    <property type="term" value="P:lipopolysaccharide biosynthetic process"/>
    <property type="evidence" value="ECO:0007669"/>
    <property type="project" value="TreeGrafter"/>
</dbReference>
<keyword evidence="7 10" id="KW-0012">Acyltransferase</keyword>
<reference evidence="10 11" key="1">
    <citation type="submission" date="2015-10" db="EMBL/GenBank/DDBJ databases">
        <authorList>
            <person name="Gilbert D.G."/>
        </authorList>
    </citation>
    <scope>NUCLEOTIDE SEQUENCE [LARGE SCALE GENOMIC DNA]</scope>
    <source>
        <strain evidence="10">COMA1</strain>
    </source>
</reference>
<feature type="transmembrane region" description="Helical" evidence="8">
    <location>
        <begin position="247"/>
        <end position="267"/>
    </location>
</feature>
<dbReference type="EMBL" id="CZQA01000008">
    <property type="protein sequence ID" value="CUS36001.1"/>
    <property type="molecule type" value="Genomic_DNA"/>
</dbReference>
<gene>
    <name evidence="10" type="ORF">COMA1_20587</name>
</gene>
<dbReference type="OrthoDB" id="9814807at2"/>
<dbReference type="InterPro" id="IPR002656">
    <property type="entry name" value="Acyl_transf_3_dom"/>
</dbReference>
<dbReference type="InterPro" id="IPR000014">
    <property type="entry name" value="PAS"/>
</dbReference>
<organism evidence="10 11">
    <name type="scientific">Candidatus Nitrospira nitrosa</name>
    <dbReference type="NCBI Taxonomy" id="1742972"/>
    <lineage>
        <taxon>Bacteria</taxon>
        <taxon>Pseudomonadati</taxon>
        <taxon>Nitrospirota</taxon>
        <taxon>Nitrospiria</taxon>
        <taxon>Nitrospirales</taxon>
        <taxon>Nitrospiraceae</taxon>
        <taxon>Nitrospira</taxon>
    </lineage>
</organism>
<evidence type="ECO:0000256" key="1">
    <source>
        <dbReference type="ARBA" id="ARBA00004651"/>
    </source>
</evidence>
<dbReference type="Gene3D" id="3.40.50.1110">
    <property type="entry name" value="SGNH hydrolase"/>
    <property type="match status" value="1"/>
</dbReference>
<dbReference type="CDD" id="cd00130">
    <property type="entry name" value="PAS"/>
    <property type="match status" value="1"/>
</dbReference>
<dbReference type="PANTHER" id="PTHR23028:SF53">
    <property type="entry name" value="ACYL_TRANSF_3 DOMAIN-CONTAINING PROTEIN"/>
    <property type="match status" value="1"/>
</dbReference>
<dbReference type="Pfam" id="PF00989">
    <property type="entry name" value="PAS"/>
    <property type="match status" value="1"/>
</dbReference>
<feature type="transmembrane region" description="Helical" evidence="8">
    <location>
        <begin position="274"/>
        <end position="293"/>
    </location>
</feature>
<dbReference type="GO" id="GO:0016747">
    <property type="term" value="F:acyltransferase activity, transferring groups other than amino-acyl groups"/>
    <property type="evidence" value="ECO:0007669"/>
    <property type="project" value="InterPro"/>
</dbReference>
<dbReference type="GO" id="GO:0005886">
    <property type="term" value="C:plasma membrane"/>
    <property type="evidence" value="ECO:0007669"/>
    <property type="project" value="UniProtKB-SubCell"/>
</dbReference>
<dbReference type="AlphaFoldDB" id="A0A0S4LED8"/>
<dbReference type="InterPro" id="IPR043968">
    <property type="entry name" value="SGNH"/>
</dbReference>
<dbReference type="Gene3D" id="3.30.450.20">
    <property type="entry name" value="PAS domain"/>
    <property type="match status" value="1"/>
</dbReference>